<keyword evidence="2" id="KW-1185">Reference proteome</keyword>
<gene>
    <name evidence="1" type="ORF">IV64_GL001240</name>
</gene>
<evidence type="ECO:0000313" key="2">
    <source>
        <dbReference type="Proteomes" id="UP000051783"/>
    </source>
</evidence>
<dbReference type="Proteomes" id="UP000051783">
    <property type="component" value="Unassembled WGS sequence"/>
</dbReference>
<sequence length="108" mass="12091">MSHLPVRLSANAPFIHLETCLHAIVQDGFSGLHTVKLDLINELTRLLDARITILLDQPHFILIIHNHDEKLAVLGTVQQHSNQAYDITLDGHTVNTGPTMIQAIRDFI</sequence>
<dbReference type="OrthoDB" id="2297806at2"/>
<organism evidence="1 2">
    <name type="scientific">Lactiplantibacillus xiangfangensis</name>
    <dbReference type="NCBI Taxonomy" id="942150"/>
    <lineage>
        <taxon>Bacteria</taxon>
        <taxon>Bacillati</taxon>
        <taxon>Bacillota</taxon>
        <taxon>Bacilli</taxon>
        <taxon>Lactobacillales</taxon>
        <taxon>Lactobacillaceae</taxon>
        <taxon>Lactiplantibacillus</taxon>
    </lineage>
</organism>
<proteinExistence type="predicted"/>
<dbReference type="AlphaFoldDB" id="A0A0R2MAT7"/>
<protein>
    <submittedName>
        <fullName evidence="1">Uncharacterized protein</fullName>
    </submittedName>
</protein>
<dbReference type="PATRIC" id="fig|942150.3.peg.1277"/>
<reference evidence="1 2" key="1">
    <citation type="journal article" date="2015" name="Genome Announc.">
        <title>Expanding the biotechnology potential of lactobacilli through comparative genomics of 213 strains and associated genera.</title>
        <authorList>
            <person name="Sun Z."/>
            <person name="Harris H.M."/>
            <person name="McCann A."/>
            <person name="Guo C."/>
            <person name="Argimon S."/>
            <person name="Zhang W."/>
            <person name="Yang X."/>
            <person name="Jeffery I.B."/>
            <person name="Cooney J.C."/>
            <person name="Kagawa T.F."/>
            <person name="Liu W."/>
            <person name="Song Y."/>
            <person name="Salvetti E."/>
            <person name="Wrobel A."/>
            <person name="Rasinkangas P."/>
            <person name="Parkhill J."/>
            <person name="Rea M.C."/>
            <person name="O'Sullivan O."/>
            <person name="Ritari J."/>
            <person name="Douillard F.P."/>
            <person name="Paul Ross R."/>
            <person name="Yang R."/>
            <person name="Briner A.E."/>
            <person name="Felis G.E."/>
            <person name="de Vos W.M."/>
            <person name="Barrangou R."/>
            <person name="Klaenhammer T.R."/>
            <person name="Caufield P.W."/>
            <person name="Cui Y."/>
            <person name="Zhang H."/>
            <person name="O'Toole P.W."/>
        </authorList>
    </citation>
    <scope>NUCLEOTIDE SEQUENCE [LARGE SCALE GENOMIC DNA]</scope>
    <source>
        <strain evidence="1 2">LMG 26013</strain>
    </source>
</reference>
<dbReference type="STRING" id="942150.IV64_GL001240"/>
<dbReference type="EMBL" id="JQCL01000098">
    <property type="protein sequence ID" value="KRO07786.1"/>
    <property type="molecule type" value="Genomic_DNA"/>
</dbReference>
<name>A0A0R2MAT7_9LACO</name>
<accession>A0A0R2MAT7</accession>
<dbReference type="RefSeq" id="WP_057707529.1">
    <property type="nucleotide sequence ID" value="NZ_JQCL01000098.1"/>
</dbReference>
<comment type="caution">
    <text evidence="1">The sequence shown here is derived from an EMBL/GenBank/DDBJ whole genome shotgun (WGS) entry which is preliminary data.</text>
</comment>
<evidence type="ECO:0000313" key="1">
    <source>
        <dbReference type="EMBL" id="KRO07786.1"/>
    </source>
</evidence>